<dbReference type="InterPro" id="IPR000719">
    <property type="entry name" value="Prot_kinase_dom"/>
</dbReference>
<dbReference type="GO" id="GO:0004674">
    <property type="term" value="F:protein serine/threonine kinase activity"/>
    <property type="evidence" value="ECO:0007669"/>
    <property type="project" value="UniProtKB-KW"/>
</dbReference>
<keyword evidence="2 3" id="KW-0067">ATP-binding</keyword>
<keyword evidence="4" id="KW-0808">Transferase</keyword>
<feature type="domain" description="Protein kinase" evidence="5">
    <location>
        <begin position="1"/>
        <end position="301"/>
    </location>
</feature>
<evidence type="ECO:0000256" key="4">
    <source>
        <dbReference type="RuleBase" id="RU000304"/>
    </source>
</evidence>
<dbReference type="PANTHER" id="PTHR44329:SF214">
    <property type="entry name" value="PROTEIN KINASE DOMAIN-CONTAINING PROTEIN"/>
    <property type="match status" value="1"/>
</dbReference>
<keyword evidence="4" id="KW-0723">Serine/threonine-protein kinase</keyword>
<organism evidence="6 7">
    <name type="scientific">Phytophthora aleatoria</name>
    <dbReference type="NCBI Taxonomy" id="2496075"/>
    <lineage>
        <taxon>Eukaryota</taxon>
        <taxon>Sar</taxon>
        <taxon>Stramenopiles</taxon>
        <taxon>Oomycota</taxon>
        <taxon>Peronosporomycetes</taxon>
        <taxon>Peronosporales</taxon>
        <taxon>Peronosporaceae</taxon>
        <taxon>Phytophthora</taxon>
    </lineage>
</organism>
<dbReference type="InterPro" id="IPR008271">
    <property type="entry name" value="Ser/Thr_kinase_AS"/>
</dbReference>
<evidence type="ECO:0000256" key="3">
    <source>
        <dbReference type="PROSITE-ProRule" id="PRU10141"/>
    </source>
</evidence>
<evidence type="ECO:0000256" key="1">
    <source>
        <dbReference type="ARBA" id="ARBA00022741"/>
    </source>
</evidence>
<sequence>MGIAGGVLAVVLGALVYVWYRQRLSRSDDNRENAYLNHDLGQQRLALGNKAPVFDRPQSQPDPWKDDAILTRRIHRGAVETQRLLGRGGYGEVYEGVYNGQRVAVKMLPDERRANLQTLLSGYETANHPIGIDREKATIALHVCRALTYLHTLSTPVIHRDVKSRNILLNHEMNNHEMKAKLIDFGISRERLEETLTAGVGTSLWMAPEVMQGARYDEKVDMFSFGVVLSELDVHRRPHSHQRDAHGRRRPDAYLLRQIESGELRVEFSQQSPPSITELGELCVSLNPELRPTGQEAHDILEQALARELD</sequence>
<proteinExistence type="inferred from homology"/>
<dbReference type="AlphaFoldDB" id="A0A8J5LYK5"/>
<evidence type="ECO:0000259" key="5">
    <source>
        <dbReference type="PROSITE" id="PS50011"/>
    </source>
</evidence>
<dbReference type="PROSITE" id="PS00107">
    <property type="entry name" value="PROTEIN_KINASE_ATP"/>
    <property type="match status" value="1"/>
</dbReference>
<evidence type="ECO:0000313" key="7">
    <source>
        <dbReference type="Proteomes" id="UP000709295"/>
    </source>
</evidence>
<comment type="similarity">
    <text evidence="4">Belongs to the protein kinase superfamily.</text>
</comment>
<dbReference type="Proteomes" id="UP000709295">
    <property type="component" value="Unassembled WGS sequence"/>
</dbReference>
<dbReference type="InterPro" id="IPR017441">
    <property type="entry name" value="Protein_kinase_ATP_BS"/>
</dbReference>
<dbReference type="SMART" id="SM00220">
    <property type="entry name" value="S_TKc"/>
    <property type="match status" value="1"/>
</dbReference>
<dbReference type="EMBL" id="JAENGY010001133">
    <property type="protein sequence ID" value="KAG6952155.1"/>
    <property type="molecule type" value="Genomic_DNA"/>
</dbReference>
<accession>A0A8J5LYK5</accession>
<dbReference type="PANTHER" id="PTHR44329">
    <property type="entry name" value="SERINE/THREONINE-PROTEIN KINASE TNNI3K-RELATED"/>
    <property type="match status" value="1"/>
</dbReference>
<reference evidence="6" key="1">
    <citation type="submission" date="2021-01" db="EMBL/GenBank/DDBJ databases">
        <title>Phytophthora aleatoria, a newly-described species from Pinus radiata is distinct from Phytophthora cactorum isolates based on comparative genomics.</title>
        <authorList>
            <person name="Mcdougal R."/>
            <person name="Panda P."/>
            <person name="Williams N."/>
            <person name="Studholme D.J."/>
        </authorList>
    </citation>
    <scope>NUCLEOTIDE SEQUENCE</scope>
    <source>
        <strain evidence="6">NZFS 4037</strain>
    </source>
</reference>
<dbReference type="InterPro" id="IPR051681">
    <property type="entry name" value="Ser/Thr_Kinases-Pseudokinases"/>
</dbReference>
<gene>
    <name evidence="6" type="ORF">JG688_00013400</name>
</gene>
<dbReference type="PROSITE" id="PS00108">
    <property type="entry name" value="PROTEIN_KINASE_ST"/>
    <property type="match status" value="1"/>
</dbReference>
<dbReference type="Pfam" id="PF00069">
    <property type="entry name" value="Pkinase"/>
    <property type="match status" value="1"/>
</dbReference>
<dbReference type="PROSITE" id="PS50011">
    <property type="entry name" value="PROTEIN_KINASE_DOM"/>
    <property type="match status" value="1"/>
</dbReference>
<keyword evidence="4" id="KW-0418">Kinase</keyword>
<evidence type="ECO:0000256" key="2">
    <source>
        <dbReference type="ARBA" id="ARBA00022840"/>
    </source>
</evidence>
<keyword evidence="1 3" id="KW-0547">Nucleotide-binding</keyword>
<dbReference type="GO" id="GO:0005524">
    <property type="term" value="F:ATP binding"/>
    <property type="evidence" value="ECO:0007669"/>
    <property type="project" value="UniProtKB-UniRule"/>
</dbReference>
<protein>
    <recommendedName>
        <fullName evidence="5">Protein kinase domain-containing protein</fullName>
    </recommendedName>
</protein>
<comment type="caution">
    <text evidence="6">The sequence shown here is derived from an EMBL/GenBank/DDBJ whole genome shotgun (WGS) entry which is preliminary data.</text>
</comment>
<evidence type="ECO:0000313" key="6">
    <source>
        <dbReference type="EMBL" id="KAG6952155.1"/>
    </source>
</evidence>
<feature type="binding site" evidence="3">
    <location>
        <position position="106"/>
    </location>
    <ligand>
        <name>ATP</name>
        <dbReference type="ChEBI" id="CHEBI:30616"/>
    </ligand>
</feature>
<name>A0A8J5LYK5_9STRA</name>
<keyword evidence="7" id="KW-1185">Reference proteome</keyword>